<dbReference type="GO" id="GO:0016747">
    <property type="term" value="F:acyltransferase activity, transferring groups other than amino-acyl groups"/>
    <property type="evidence" value="ECO:0007669"/>
    <property type="project" value="InterPro"/>
</dbReference>
<keyword evidence="5" id="KW-1185">Reference proteome</keyword>
<dbReference type="PANTHER" id="PTHR43420">
    <property type="entry name" value="ACETYLTRANSFERASE"/>
    <property type="match status" value="1"/>
</dbReference>
<feature type="domain" description="N-acetyltransferase" evidence="3">
    <location>
        <begin position="14"/>
        <end position="167"/>
    </location>
</feature>
<dbReference type="CDD" id="cd04301">
    <property type="entry name" value="NAT_SF"/>
    <property type="match status" value="1"/>
</dbReference>
<dbReference type="OrthoDB" id="794462at2"/>
<gene>
    <name evidence="4" type="ORF">DES53_104322</name>
</gene>
<dbReference type="Proteomes" id="UP000253426">
    <property type="component" value="Unassembled WGS sequence"/>
</dbReference>
<protein>
    <submittedName>
        <fullName evidence="4">Acetyltransferase (GNAT) family protein</fullName>
    </submittedName>
</protein>
<evidence type="ECO:0000256" key="2">
    <source>
        <dbReference type="ARBA" id="ARBA00023315"/>
    </source>
</evidence>
<dbReference type="AlphaFoldDB" id="A0A366HPQ1"/>
<dbReference type="PROSITE" id="PS51186">
    <property type="entry name" value="GNAT"/>
    <property type="match status" value="1"/>
</dbReference>
<dbReference type="Pfam" id="PF13508">
    <property type="entry name" value="Acetyltransf_7"/>
    <property type="match status" value="1"/>
</dbReference>
<dbReference type="PANTHER" id="PTHR43420:SF44">
    <property type="entry name" value="ACETYLTRANSFERASE YPEA"/>
    <property type="match status" value="1"/>
</dbReference>
<name>A0A366HPQ1_9BACT</name>
<keyword evidence="1 4" id="KW-0808">Transferase</keyword>
<accession>A0A366HPQ1</accession>
<dbReference type="RefSeq" id="WP_113958898.1">
    <property type="nucleotide sequence ID" value="NZ_QNRR01000004.1"/>
</dbReference>
<organism evidence="4 5">
    <name type="scientific">Roseimicrobium gellanilyticum</name>
    <dbReference type="NCBI Taxonomy" id="748857"/>
    <lineage>
        <taxon>Bacteria</taxon>
        <taxon>Pseudomonadati</taxon>
        <taxon>Verrucomicrobiota</taxon>
        <taxon>Verrucomicrobiia</taxon>
        <taxon>Verrucomicrobiales</taxon>
        <taxon>Verrucomicrobiaceae</taxon>
        <taxon>Roseimicrobium</taxon>
    </lineage>
</organism>
<evidence type="ECO:0000313" key="4">
    <source>
        <dbReference type="EMBL" id="RBP44501.1"/>
    </source>
</evidence>
<evidence type="ECO:0000259" key="3">
    <source>
        <dbReference type="PROSITE" id="PS51186"/>
    </source>
</evidence>
<dbReference type="EMBL" id="QNRR01000004">
    <property type="protein sequence ID" value="RBP44501.1"/>
    <property type="molecule type" value="Genomic_DNA"/>
</dbReference>
<sequence>MHITDDDDITRDGIHFRRAGKEDASDLATMHRAAFRTALPHIPALHTPAEDLDFFTRMLAREAVATWLAVSSIAGEPMGFITFCPGAVEHLYVHPAHQGEGLGTALLRLAMRENIELKLWTFQRNTNARRFYEKHGFIADRMTDGMGNEEREPDMRYVWKQKSDARA</sequence>
<keyword evidence="2" id="KW-0012">Acyltransferase</keyword>
<reference evidence="4 5" key="1">
    <citation type="submission" date="2018-06" db="EMBL/GenBank/DDBJ databases">
        <title>Genomic Encyclopedia of Type Strains, Phase IV (KMG-IV): sequencing the most valuable type-strain genomes for metagenomic binning, comparative biology and taxonomic classification.</title>
        <authorList>
            <person name="Goeker M."/>
        </authorList>
    </citation>
    <scope>NUCLEOTIDE SEQUENCE [LARGE SCALE GENOMIC DNA]</scope>
    <source>
        <strain evidence="4 5">DSM 25532</strain>
    </source>
</reference>
<dbReference type="InterPro" id="IPR050680">
    <property type="entry name" value="YpeA/RimI_acetyltransf"/>
</dbReference>
<dbReference type="InterPro" id="IPR000182">
    <property type="entry name" value="GNAT_dom"/>
</dbReference>
<dbReference type="InterPro" id="IPR016181">
    <property type="entry name" value="Acyl_CoA_acyltransferase"/>
</dbReference>
<dbReference type="SUPFAM" id="SSF55729">
    <property type="entry name" value="Acyl-CoA N-acyltransferases (Nat)"/>
    <property type="match status" value="1"/>
</dbReference>
<proteinExistence type="predicted"/>
<dbReference type="Gene3D" id="3.40.630.30">
    <property type="match status" value="1"/>
</dbReference>
<evidence type="ECO:0000256" key="1">
    <source>
        <dbReference type="ARBA" id="ARBA00022679"/>
    </source>
</evidence>
<evidence type="ECO:0000313" key="5">
    <source>
        <dbReference type="Proteomes" id="UP000253426"/>
    </source>
</evidence>
<comment type="caution">
    <text evidence="4">The sequence shown here is derived from an EMBL/GenBank/DDBJ whole genome shotgun (WGS) entry which is preliminary data.</text>
</comment>